<feature type="transmembrane region" description="Helical" evidence="2">
    <location>
        <begin position="246"/>
        <end position="264"/>
    </location>
</feature>
<keyword evidence="2" id="KW-0812">Transmembrane</keyword>
<protein>
    <submittedName>
        <fullName evidence="3">Uncharacterized protein</fullName>
    </submittedName>
</protein>
<dbReference type="Pfam" id="PF07787">
    <property type="entry name" value="TMEM43"/>
    <property type="match status" value="1"/>
</dbReference>
<evidence type="ECO:0000313" key="3">
    <source>
        <dbReference type="EMBL" id="RDY67024.1"/>
    </source>
</evidence>
<dbReference type="InterPro" id="IPR012430">
    <property type="entry name" value="TMEM43_fam"/>
</dbReference>
<evidence type="ECO:0000256" key="1">
    <source>
        <dbReference type="SAM" id="MobiDB-lite"/>
    </source>
</evidence>
<keyword evidence="2" id="KW-1133">Transmembrane helix</keyword>
<reference evidence="3 4" key="1">
    <citation type="submission" date="2018-08" db="EMBL/GenBank/DDBJ databases">
        <title>Lysobacter soli KCTC 22011, whole genome shotgun sequence.</title>
        <authorList>
            <person name="Zhang X."/>
            <person name="Feng G."/>
            <person name="Zhu H."/>
        </authorList>
    </citation>
    <scope>NUCLEOTIDE SEQUENCE [LARGE SCALE GENOMIC DNA]</scope>
    <source>
        <strain evidence="3 4">KCTC 22011</strain>
    </source>
</reference>
<gene>
    <name evidence="3" type="ORF">DX912_10090</name>
</gene>
<feature type="region of interest" description="Disordered" evidence="1">
    <location>
        <begin position="1"/>
        <end position="25"/>
    </location>
</feature>
<organism evidence="3 4">
    <name type="scientific">Lysobacter soli</name>
    <dbReference type="NCBI Taxonomy" id="453783"/>
    <lineage>
        <taxon>Bacteria</taxon>
        <taxon>Pseudomonadati</taxon>
        <taxon>Pseudomonadota</taxon>
        <taxon>Gammaproteobacteria</taxon>
        <taxon>Lysobacterales</taxon>
        <taxon>Lysobacteraceae</taxon>
        <taxon>Lysobacter</taxon>
    </lineage>
</organism>
<evidence type="ECO:0000313" key="4">
    <source>
        <dbReference type="Proteomes" id="UP000256829"/>
    </source>
</evidence>
<keyword evidence="2" id="KW-0472">Membrane</keyword>
<dbReference type="EMBL" id="QTJR01000006">
    <property type="protein sequence ID" value="RDY67024.1"/>
    <property type="molecule type" value="Genomic_DNA"/>
</dbReference>
<proteinExistence type="predicted"/>
<name>A0A3D8VC81_9GAMM</name>
<dbReference type="AlphaFoldDB" id="A0A3D8VC81"/>
<keyword evidence="4" id="KW-1185">Reference proteome</keyword>
<accession>A0A3D8VC81</accession>
<comment type="caution">
    <text evidence="3">The sequence shown here is derived from an EMBL/GenBank/DDBJ whole genome shotgun (WGS) entry which is preliminary data.</text>
</comment>
<sequence>MRARAGRARREGQVRHRARRAGAAREGAGGMRLMRAAFALSCFCALAAGVAFAQVEAEEPIGIPQSGAGLRDRDFGVVTRQFGLDRQVEMYQWRASGDGYTQVWNAAPIDSRGFAPDRANPPKLPIESRRWWASEATLDGHPIDASVLQTLGQWRVFRPNFSRLPANLAASFQPEGDGLGSAENPLEPRVGDLRIHWRELQLPPLEGKVELRDGRWRLSSSAAQAALSAANASNAVELPENQDRALLPWLLGGATVVVIAGLIWRRVRRRREA</sequence>
<evidence type="ECO:0000256" key="2">
    <source>
        <dbReference type="SAM" id="Phobius"/>
    </source>
</evidence>
<dbReference type="Proteomes" id="UP000256829">
    <property type="component" value="Unassembled WGS sequence"/>
</dbReference>